<name>A0A517IAG4_BREBE</name>
<dbReference type="RefSeq" id="WP_144617488.1">
    <property type="nucleotide sequence ID" value="NZ_CP042161.1"/>
</dbReference>
<dbReference type="EMBL" id="CP042161">
    <property type="protein sequence ID" value="QDS35873.1"/>
    <property type="molecule type" value="Genomic_DNA"/>
</dbReference>
<proteinExistence type="predicted"/>
<protein>
    <submittedName>
        <fullName evidence="1">Uncharacterized protein</fullName>
    </submittedName>
</protein>
<dbReference type="AlphaFoldDB" id="A0A517IAG4"/>
<organism evidence="1 2">
    <name type="scientific">Brevibacillus brevis</name>
    <name type="common">Bacillus brevis</name>
    <dbReference type="NCBI Taxonomy" id="1393"/>
    <lineage>
        <taxon>Bacteria</taxon>
        <taxon>Bacillati</taxon>
        <taxon>Bacillota</taxon>
        <taxon>Bacilli</taxon>
        <taxon>Bacillales</taxon>
        <taxon>Paenibacillaceae</taxon>
        <taxon>Brevibacillus</taxon>
    </lineage>
</organism>
<accession>A0A517IAG4</accession>
<reference evidence="1 2" key="1">
    <citation type="submission" date="2019-07" db="EMBL/GenBank/DDBJ databases">
        <title>Characterization of Brevibacillus brevis HK544, as a potential biocontrol agent.</title>
        <authorList>
            <person name="Kim H."/>
        </authorList>
    </citation>
    <scope>NUCLEOTIDE SEQUENCE [LARGE SCALE GENOMIC DNA]</scope>
    <source>
        <strain evidence="1 2">HK544</strain>
    </source>
</reference>
<sequence length="143" mass="16643">MNDRYMVFDKEQLFIVIGALVKEKVRFDREGDEWQGKRIISTANTLFEMYCGKPGYLDEEQLEQTAKALERAVEEGRGLSDSKASEALWLASRLRQIRANREIRFFKAPYVMVKGKRKAVLLKAREVVAYLKYEKTARSERTA</sequence>
<evidence type="ECO:0000313" key="2">
    <source>
        <dbReference type="Proteomes" id="UP000317713"/>
    </source>
</evidence>
<evidence type="ECO:0000313" key="1">
    <source>
        <dbReference type="EMBL" id="QDS35873.1"/>
    </source>
</evidence>
<dbReference type="Proteomes" id="UP000317713">
    <property type="component" value="Chromosome"/>
</dbReference>
<gene>
    <name evidence="1" type="ORF">FPS98_18665</name>
</gene>